<dbReference type="EMBL" id="CP031158">
    <property type="protein sequence ID" value="AXG99705.1"/>
    <property type="molecule type" value="Genomic_DNA"/>
</dbReference>
<organism evidence="2 3">
    <name type="scientific">Deinococcus wulumuqiensis</name>
    <dbReference type="NCBI Taxonomy" id="980427"/>
    <lineage>
        <taxon>Bacteria</taxon>
        <taxon>Thermotogati</taxon>
        <taxon>Deinococcota</taxon>
        <taxon>Deinococci</taxon>
        <taxon>Deinococcales</taxon>
        <taxon>Deinococcaceae</taxon>
        <taxon>Deinococcus</taxon>
    </lineage>
</organism>
<evidence type="ECO:0000313" key="2">
    <source>
        <dbReference type="EMBL" id="AXG99705.1"/>
    </source>
</evidence>
<dbReference type="AlphaFoldDB" id="A0A345IJ33"/>
<protein>
    <submittedName>
        <fullName evidence="2">Uncharacterized protein</fullName>
    </submittedName>
</protein>
<dbReference type="Proteomes" id="UP000253744">
    <property type="component" value="Chromosome"/>
</dbReference>
<feature type="compositionally biased region" description="Low complexity" evidence="1">
    <location>
        <begin position="52"/>
        <end position="63"/>
    </location>
</feature>
<accession>A0A345IJ33</accession>
<evidence type="ECO:0000313" key="3">
    <source>
        <dbReference type="Proteomes" id="UP000253744"/>
    </source>
</evidence>
<feature type="region of interest" description="Disordered" evidence="1">
    <location>
        <begin position="52"/>
        <end position="73"/>
    </location>
</feature>
<reference evidence="2 3" key="1">
    <citation type="submission" date="2018-07" db="EMBL/GenBank/DDBJ databases">
        <title>Complete Genome and Methylome Analysis of Deinococcus wulumuqiensis NEB 479.</title>
        <authorList>
            <person name="Fomenkov A."/>
            <person name="Luyten Y."/>
            <person name="Vincze T."/>
            <person name="Anton B.P."/>
            <person name="Clark T."/>
            <person name="Roberts R.J."/>
            <person name="Morgan R.D."/>
        </authorList>
    </citation>
    <scope>NUCLEOTIDE SEQUENCE [LARGE SCALE GENOMIC DNA]</scope>
    <source>
        <strain evidence="2 3">NEB 479</strain>
    </source>
</reference>
<name>A0A345IJ33_9DEIO</name>
<dbReference type="KEGG" id="dwu:DVJ83_11855"/>
<dbReference type="RefSeq" id="WP_114672483.1">
    <property type="nucleotide sequence ID" value="NZ_CP031158.1"/>
</dbReference>
<evidence type="ECO:0000256" key="1">
    <source>
        <dbReference type="SAM" id="MobiDB-lite"/>
    </source>
</evidence>
<sequence length="73" mass="7445">MNVLLWFALLMLVLGILVFRALGRTARPRVPVRGKQGAGDMGMMGTAPFSAADTSASCDTSHSGAGSCDAGSS</sequence>
<gene>
    <name evidence="2" type="ORF">DVJ83_11855</name>
</gene>
<proteinExistence type="predicted"/>